<dbReference type="InterPro" id="IPR009003">
    <property type="entry name" value="Peptidase_S1_PA"/>
</dbReference>
<dbReference type="SUPFAM" id="SSF50494">
    <property type="entry name" value="Trypsin-like serine proteases"/>
    <property type="match status" value="2"/>
</dbReference>
<name>A0A1B0BRX5_9MUSC</name>
<keyword evidence="3" id="KW-1185">Reference proteome</keyword>
<keyword evidence="1" id="KW-1015">Disulfide bond</keyword>
<dbReference type="Gene3D" id="2.40.10.10">
    <property type="entry name" value="Trypsin-like serine proteases"/>
    <property type="match status" value="1"/>
</dbReference>
<dbReference type="GO" id="GO:0030141">
    <property type="term" value="C:secretory granule"/>
    <property type="evidence" value="ECO:0007669"/>
    <property type="project" value="TreeGrafter"/>
</dbReference>
<evidence type="ECO:0000313" key="2">
    <source>
        <dbReference type="EnsemblMetazoa" id="GPPI038692-PA"/>
    </source>
</evidence>
<dbReference type="EnsemblMetazoa" id="GPPI038692-RA">
    <property type="protein sequence ID" value="GPPI038692-PA"/>
    <property type="gene ID" value="GPPI038692"/>
</dbReference>
<sequence length="642" mass="73573">MNGDWRKLSFIFFLIIFFVSNFNYSLANKNTRSKTLLKRSAELGLKLEYQKNQVSMPEGPKYVVVVTWFHPTTDQLMRTFGTIIHEEIVLTWASPFFHKYVKRGSCILAHDLRAYGPAHVRKWKRLKYYDEEEDVNKKTQSFALIKLEEKIILDGVHFKALEINFDFKPESNINTLAAIFSLAVDNKVVYSTVEYIKTGYTNCNQYGECVKIYLHDKTSCQKIYFTKTGTPVVHAGKLIGSSRLSNSVCNFIFPGNISFAMTPIYDRKKWIELSMEELLGPPPKIYSEFSKYMSFYGYQKDGNTFFHAAAILGDSVLITHYPEWLADDVTDPFVVYGTPNITDVSAERMDKIKYKQIVSFSKPPFKPNDIQLTLIKLSNGMKLDGKRCAKLLLSKTKYPFRGSRCVVAITSTQVASSSSDTELKPIKTETIVEHIEVSLWTYNECKDYVKGINASQFCIRTHDSVNQGDHCQYVPAGSPVICNSKLTGIVNLMTPCKPTQPRSCTNIYPFKEWINANMREPELKGKKQEVSIEKEPKVAPKQATATKYVLSIILKPLNTMQFVTSVSTFIPNNMSADEITWEKWHFHIYNVSLLLKNVLLTPGLRRQKEIEKLQAMLIAYSPRQHFTWIAVIVCNLLEFLPR</sequence>
<evidence type="ECO:0000313" key="3">
    <source>
        <dbReference type="Proteomes" id="UP000092460"/>
    </source>
</evidence>
<reference evidence="3" key="1">
    <citation type="submission" date="2015-01" db="EMBL/GenBank/DDBJ databases">
        <authorList>
            <person name="Aksoy S."/>
            <person name="Warren W."/>
            <person name="Wilson R.K."/>
        </authorList>
    </citation>
    <scope>NUCLEOTIDE SEQUENCE [LARGE SCALE GENOMIC DNA]</scope>
    <source>
        <strain evidence="3">IAEA</strain>
    </source>
</reference>
<proteinExistence type="predicted"/>
<dbReference type="STRING" id="67801.A0A1B0BRX5"/>
<dbReference type="VEuPathDB" id="VectorBase:GPPI038692"/>
<dbReference type="Proteomes" id="UP000092460">
    <property type="component" value="Unassembled WGS sequence"/>
</dbReference>
<dbReference type="EMBL" id="JXJN01019396">
    <property type="status" value="NOT_ANNOTATED_CDS"/>
    <property type="molecule type" value="Genomic_DNA"/>
</dbReference>
<dbReference type="AlphaFoldDB" id="A0A1B0BRX5"/>
<evidence type="ECO:0000256" key="1">
    <source>
        <dbReference type="ARBA" id="ARBA00023157"/>
    </source>
</evidence>
<dbReference type="PANTHER" id="PTHR24271:SF48">
    <property type="entry name" value="KALLIKREIN-14"/>
    <property type="match status" value="1"/>
</dbReference>
<evidence type="ECO:0008006" key="4">
    <source>
        <dbReference type="Google" id="ProtNLM"/>
    </source>
</evidence>
<dbReference type="InterPro" id="IPR043504">
    <property type="entry name" value="Peptidase_S1_PA_chymotrypsin"/>
</dbReference>
<protein>
    <recommendedName>
        <fullName evidence="4">Peptidase S1 domain-containing protein</fullName>
    </recommendedName>
</protein>
<accession>A0A1B0BRX5</accession>
<organism evidence="2 3">
    <name type="scientific">Glossina palpalis gambiensis</name>
    <dbReference type="NCBI Taxonomy" id="67801"/>
    <lineage>
        <taxon>Eukaryota</taxon>
        <taxon>Metazoa</taxon>
        <taxon>Ecdysozoa</taxon>
        <taxon>Arthropoda</taxon>
        <taxon>Hexapoda</taxon>
        <taxon>Insecta</taxon>
        <taxon>Pterygota</taxon>
        <taxon>Neoptera</taxon>
        <taxon>Endopterygota</taxon>
        <taxon>Diptera</taxon>
        <taxon>Brachycera</taxon>
        <taxon>Muscomorpha</taxon>
        <taxon>Hippoboscoidea</taxon>
        <taxon>Glossinidae</taxon>
        <taxon>Glossina</taxon>
    </lineage>
</organism>
<dbReference type="PANTHER" id="PTHR24271">
    <property type="entry name" value="KALLIKREIN-RELATED"/>
    <property type="match status" value="1"/>
</dbReference>
<reference evidence="2" key="2">
    <citation type="submission" date="2020-05" db="UniProtKB">
        <authorList>
            <consortium name="EnsemblMetazoa"/>
        </authorList>
    </citation>
    <scope>IDENTIFICATION</scope>
    <source>
        <strain evidence="2">IAEA</strain>
    </source>
</reference>